<dbReference type="AlphaFoldDB" id="A0A8H5CER0"/>
<evidence type="ECO:0000259" key="1">
    <source>
        <dbReference type="Pfam" id="PF10544"/>
    </source>
</evidence>
<dbReference type="InterPro" id="IPR018306">
    <property type="entry name" value="Phage_T5_Orf172_DNA-bd"/>
</dbReference>
<feature type="domain" description="Bacteriophage T5 Orf172 DNA-binding" evidence="1">
    <location>
        <begin position="15"/>
        <end position="90"/>
    </location>
</feature>
<reference evidence="2 3" key="1">
    <citation type="journal article" date="2020" name="ISME J.">
        <title>Uncovering the hidden diversity of litter-decomposition mechanisms in mushroom-forming fungi.</title>
        <authorList>
            <person name="Floudas D."/>
            <person name="Bentzer J."/>
            <person name="Ahren D."/>
            <person name="Johansson T."/>
            <person name="Persson P."/>
            <person name="Tunlid A."/>
        </authorList>
    </citation>
    <scope>NUCLEOTIDE SEQUENCE [LARGE SCALE GENOMIC DNA]</scope>
    <source>
        <strain evidence="2 3">CBS 291.85</strain>
    </source>
</reference>
<comment type="caution">
    <text evidence="2">The sequence shown here is derived from an EMBL/GenBank/DDBJ whole genome shotgun (WGS) entry which is preliminary data.</text>
</comment>
<accession>A0A8H5CER0</accession>
<dbReference type="EMBL" id="JAACJM010000178">
    <property type="protein sequence ID" value="KAF5340143.1"/>
    <property type="molecule type" value="Genomic_DNA"/>
</dbReference>
<sequence length="200" mass="22797">MVRARHAKLGLYALATNNPKAFKIGLTTRAFSQRAREWARQCPSEGFQLIYGVNIHRRHLRIAERNAHRKMRTISIPTYRKPCKDSSACRRQHPRIQGSIEAVEEVRSTVRSLNGGSINVVFMYITFWWPAKRLGDGVGLWGHVKLGLLTIGRTFSFKLSLEGIEVLSMFLDNKIDEDCLLRLPPTPKSEYPSSFFAPTP</sequence>
<dbReference type="OrthoDB" id="3014702at2759"/>
<dbReference type="Proteomes" id="UP000559256">
    <property type="component" value="Unassembled WGS sequence"/>
</dbReference>
<organism evidence="2 3">
    <name type="scientific">Tetrapyrgos nigripes</name>
    <dbReference type="NCBI Taxonomy" id="182062"/>
    <lineage>
        <taxon>Eukaryota</taxon>
        <taxon>Fungi</taxon>
        <taxon>Dikarya</taxon>
        <taxon>Basidiomycota</taxon>
        <taxon>Agaricomycotina</taxon>
        <taxon>Agaricomycetes</taxon>
        <taxon>Agaricomycetidae</taxon>
        <taxon>Agaricales</taxon>
        <taxon>Marasmiineae</taxon>
        <taxon>Marasmiaceae</taxon>
        <taxon>Tetrapyrgos</taxon>
    </lineage>
</organism>
<proteinExistence type="predicted"/>
<evidence type="ECO:0000313" key="2">
    <source>
        <dbReference type="EMBL" id="KAF5340143.1"/>
    </source>
</evidence>
<gene>
    <name evidence="2" type="ORF">D9758_016859</name>
</gene>
<name>A0A8H5CER0_9AGAR</name>
<evidence type="ECO:0000313" key="3">
    <source>
        <dbReference type="Proteomes" id="UP000559256"/>
    </source>
</evidence>
<dbReference type="Pfam" id="PF10544">
    <property type="entry name" value="T5orf172"/>
    <property type="match status" value="1"/>
</dbReference>
<protein>
    <recommendedName>
        <fullName evidence="1">Bacteriophage T5 Orf172 DNA-binding domain-containing protein</fullName>
    </recommendedName>
</protein>
<keyword evidence="3" id="KW-1185">Reference proteome</keyword>